<feature type="compositionally biased region" description="Basic residues" evidence="1">
    <location>
        <begin position="260"/>
        <end position="276"/>
    </location>
</feature>
<sequence>MVEYCFTNAVTREVELSIIRVDPRKRIRKYNTTSKTSIKRKALKSSMDKFGLINSITLLKNYEIKAGYQRYDIALELNWKTIRCRIFLTELTKLEELLLEITENYARNDFSSFEFFAGIAMTKREYEKEHPEIMHGKAKKNQRSPLKDPKKKGGNKVASDATLKNDQNVQVLSFIKEYHNFFGVAERTFRNYSRIGEAYLDNKFSKESIELFNEGKLTQTQLLETLRKLDNKIIIQAKLKSLKENHPLHNKSVTVESPTRSKKPSRKSKKAPKAKNKTLEEKKDVVLKIRKEIV</sequence>
<evidence type="ECO:0000313" key="2">
    <source>
        <dbReference type="EMBL" id="KKK97630.1"/>
    </source>
</evidence>
<reference evidence="2" key="1">
    <citation type="journal article" date="2015" name="Nature">
        <title>Complex archaea that bridge the gap between prokaryotes and eukaryotes.</title>
        <authorList>
            <person name="Spang A."/>
            <person name="Saw J.H."/>
            <person name="Jorgensen S.L."/>
            <person name="Zaremba-Niedzwiedzka K."/>
            <person name="Martijn J."/>
            <person name="Lind A.E."/>
            <person name="van Eijk R."/>
            <person name="Schleper C."/>
            <person name="Guy L."/>
            <person name="Ettema T.J."/>
        </authorList>
    </citation>
    <scope>NUCLEOTIDE SEQUENCE</scope>
</reference>
<evidence type="ECO:0000256" key="1">
    <source>
        <dbReference type="SAM" id="MobiDB-lite"/>
    </source>
</evidence>
<proteinExistence type="predicted"/>
<comment type="caution">
    <text evidence="2">The sequence shown here is derived from an EMBL/GenBank/DDBJ whole genome shotgun (WGS) entry which is preliminary data.</text>
</comment>
<dbReference type="AlphaFoldDB" id="A0A0F9AH51"/>
<gene>
    <name evidence="2" type="ORF">LCGC14_2650820</name>
</gene>
<feature type="region of interest" description="Disordered" evidence="1">
    <location>
        <begin position="245"/>
        <end position="279"/>
    </location>
</feature>
<dbReference type="Gene3D" id="3.90.1530.10">
    <property type="entry name" value="Conserved hypothetical protein from pyrococcus furiosus pfu- 392566-001, ParB domain"/>
    <property type="match status" value="1"/>
</dbReference>
<accession>A0A0F9AH51</accession>
<organism evidence="2">
    <name type="scientific">marine sediment metagenome</name>
    <dbReference type="NCBI Taxonomy" id="412755"/>
    <lineage>
        <taxon>unclassified sequences</taxon>
        <taxon>metagenomes</taxon>
        <taxon>ecological metagenomes</taxon>
    </lineage>
</organism>
<dbReference type="SUPFAM" id="SSF110849">
    <property type="entry name" value="ParB/Sulfiredoxin"/>
    <property type="match status" value="1"/>
</dbReference>
<name>A0A0F9AH51_9ZZZZ</name>
<protein>
    <submittedName>
        <fullName evidence="2">Uncharacterized protein</fullName>
    </submittedName>
</protein>
<feature type="non-terminal residue" evidence="2">
    <location>
        <position position="294"/>
    </location>
</feature>
<dbReference type="InterPro" id="IPR036086">
    <property type="entry name" value="ParB/Sulfiredoxin_sf"/>
</dbReference>
<dbReference type="EMBL" id="LAZR01045966">
    <property type="protein sequence ID" value="KKK97630.1"/>
    <property type="molecule type" value="Genomic_DNA"/>
</dbReference>
<feature type="region of interest" description="Disordered" evidence="1">
    <location>
        <begin position="130"/>
        <end position="160"/>
    </location>
</feature>